<organism evidence="1 2">
    <name type="scientific">Mycobacteroides chelonae</name>
    <name type="common">Mycobacterium chelonae</name>
    <dbReference type="NCBI Taxonomy" id="1774"/>
    <lineage>
        <taxon>Bacteria</taxon>
        <taxon>Bacillati</taxon>
        <taxon>Actinomycetota</taxon>
        <taxon>Actinomycetes</taxon>
        <taxon>Mycobacteriales</taxon>
        <taxon>Mycobacteriaceae</taxon>
        <taxon>Mycobacteroides</taxon>
    </lineage>
</organism>
<name>A0AB73U5N8_MYCCH</name>
<evidence type="ECO:0000313" key="1">
    <source>
        <dbReference type="EMBL" id="QDF72344.1"/>
    </source>
</evidence>
<reference evidence="1 2" key="1">
    <citation type="submission" date="2019-06" db="EMBL/GenBank/DDBJ databases">
        <title>Whole geneome sequnce of Mycobacteroides chelonae M77 isolated from bovine milk from Meghalaya, India.</title>
        <authorList>
            <person name="Vise E."/>
            <person name="Das S."/>
            <person name="Garg A."/>
            <person name="Ghatak S."/>
            <person name="Shakuntala I."/>
            <person name="Milton A.A.P."/>
            <person name="Karam A."/>
            <person name="Sanjukta R."/>
            <person name="Puro K."/>
            <person name="Sen A."/>
        </authorList>
    </citation>
    <scope>NUCLEOTIDE SEQUENCE [LARGE SCALE GENOMIC DNA]</scope>
    <source>
        <strain evidence="1 2">M77</strain>
    </source>
</reference>
<accession>A0AB73U5N8</accession>
<sequence>MPDIIDEIDQLVDEQMAGGEPIGGFDYNDPDFPKCPHCDRDFHGIPLTERILEMRHRTGWDENYRVDTDDSPMVCEGSLFIGPVRPQRIRVSAVTIGRNPSAPWVFFSEQVYEDSVLSASVVGEMIRSANLYAYECATEVLAPPRQSVPREYQFERAGGMIQGVIDTLTTLGLFDPVFAMENLLPEVPNLPVLRPSYLPAVIGE</sequence>
<dbReference type="RefSeq" id="WP_243452404.1">
    <property type="nucleotide sequence ID" value="NZ_CP041150.1"/>
</dbReference>
<gene>
    <name evidence="1" type="ORF">FJK96_20730</name>
</gene>
<proteinExistence type="predicted"/>
<dbReference type="AlphaFoldDB" id="A0AB73U5N8"/>
<dbReference type="EMBL" id="CP041150">
    <property type="protein sequence ID" value="QDF72344.1"/>
    <property type="molecule type" value="Genomic_DNA"/>
</dbReference>
<dbReference type="Proteomes" id="UP000317728">
    <property type="component" value="Chromosome"/>
</dbReference>
<evidence type="ECO:0000313" key="2">
    <source>
        <dbReference type="Proteomes" id="UP000317728"/>
    </source>
</evidence>
<protein>
    <submittedName>
        <fullName evidence="1">Uncharacterized protein</fullName>
    </submittedName>
</protein>